<evidence type="ECO:0000256" key="3">
    <source>
        <dbReference type="ARBA" id="ARBA00022840"/>
    </source>
</evidence>
<dbReference type="InterPro" id="IPR027417">
    <property type="entry name" value="P-loop_NTPase"/>
</dbReference>
<dbReference type="InterPro" id="IPR017911">
    <property type="entry name" value="MacB-like_ATP-bd"/>
</dbReference>
<dbReference type="SUPFAM" id="SSF52540">
    <property type="entry name" value="P-loop containing nucleoside triphosphate hydrolases"/>
    <property type="match status" value="1"/>
</dbReference>
<organism evidence="5 6">
    <name type="scientific">Ruminococcus albus</name>
    <dbReference type="NCBI Taxonomy" id="1264"/>
    <lineage>
        <taxon>Bacteria</taxon>
        <taxon>Bacillati</taxon>
        <taxon>Bacillota</taxon>
        <taxon>Clostridia</taxon>
        <taxon>Eubacteriales</taxon>
        <taxon>Oscillospiraceae</taxon>
        <taxon>Ruminococcus</taxon>
    </lineage>
</organism>
<keyword evidence="1" id="KW-0813">Transport</keyword>
<evidence type="ECO:0000256" key="1">
    <source>
        <dbReference type="ARBA" id="ARBA00022448"/>
    </source>
</evidence>
<evidence type="ECO:0000313" key="5">
    <source>
        <dbReference type="EMBL" id="SEK67013.1"/>
    </source>
</evidence>
<dbReference type="PROSITE" id="PS50893">
    <property type="entry name" value="ABC_TRANSPORTER_2"/>
    <property type="match status" value="1"/>
</dbReference>
<dbReference type="RefSeq" id="WP_074831468.1">
    <property type="nucleotide sequence ID" value="NZ_FOAT01000004.1"/>
</dbReference>
<dbReference type="InterPro" id="IPR003439">
    <property type="entry name" value="ABC_transporter-like_ATP-bd"/>
</dbReference>
<accession>A0A1H7IWW1</accession>
<dbReference type="CDD" id="cd03255">
    <property type="entry name" value="ABC_MJ0796_LolCDE_FtsE"/>
    <property type="match status" value="1"/>
</dbReference>
<dbReference type="OrthoDB" id="9802264at2"/>
<dbReference type="InterPro" id="IPR017871">
    <property type="entry name" value="ABC_transporter-like_CS"/>
</dbReference>
<feature type="domain" description="ABC transporter" evidence="4">
    <location>
        <begin position="3"/>
        <end position="230"/>
    </location>
</feature>
<evidence type="ECO:0000256" key="2">
    <source>
        <dbReference type="ARBA" id="ARBA00022741"/>
    </source>
</evidence>
<dbReference type="EMBL" id="FOAT01000004">
    <property type="protein sequence ID" value="SEK67013.1"/>
    <property type="molecule type" value="Genomic_DNA"/>
</dbReference>
<dbReference type="GO" id="GO:0005524">
    <property type="term" value="F:ATP binding"/>
    <property type="evidence" value="ECO:0007669"/>
    <property type="project" value="UniProtKB-KW"/>
</dbReference>
<dbReference type="SMART" id="SM00382">
    <property type="entry name" value="AAA"/>
    <property type="match status" value="1"/>
</dbReference>
<name>A0A1H7IWW1_RUMAL</name>
<dbReference type="GO" id="GO:0016887">
    <property type="term" value="F:ATP hydrolysis activity"/>
    <property type="evidence" value="ECO:0007669"/>
    <property type="project" value="InterPro"/>
</dbReference>
<dbReference type="GO" id="GO:0005886">
    <property type="term" value="C:plasma membrane"/>
    <property type="evidence" value="ECO:0007669"/>
    <property type="project" value="TreeGrafter"/>
</dbReference>
<evidence type="ECO:0000259" key="4">
    <source>
        <dbReference type="PROSITE" id="PS50893"/>
    </source>
</evidence>
<dbReference type="InterPro" id="IPR003593">
    <property type="entry name" value="AAA+_ATPase"/>
</dbReference>
<dbReference type="PANTHER" id="PTHR24220:SF662">
    <property type="entry name" value="ABC TRANSPORTER ATP-BINDING PROTEIN"/>
    <property type="match status" value="1"/>
</dbReference>
<gene>
    <name evidence="5" type="ORF">SAMN05216469_104133</name>
</gene>
<dbReference type="Pfam" id="PF00005">
    <property type="entry name" value="ABC_tran"/>
    <property type="match status" value="1"/>
</dbReference>
<dbReference type="PROSITE" id="PS00211">
    <property type="entry name" value="ABC_TRANSPORTER_1"/>
    <property type="match status" value="1"/>
</dbReference>
<dbReference type="Gene3D" id="3.40.50.300">
    <property type="entry name" value="P-loop containing nucleotide triphosphate hydrolases"/>
    <property type="match status" value="1"/>
</dbReference>
<dbReference type="PANTHER" id="PTHR24220">
    <property type="entry name" value="IMPORT ATP-BINDING PROTEIN"/>
    <property type="match status" value="1"/>
</dbReference>
<sequence length="231" mass="25239">MNIIAENISKSYIKKGRKIRQVTAVETTSAEFESGKLTVIFGRSGSGKTTFLNILSGLIKPTSGRVKYESKDIFTLNDSELSKFRAENIGYIPQGQSSLGALTVLENLLLPAALIGRNIPDNEVEEILKTVGLAELKDAYPNELSGGELRRLAIARALVNKPSVIFADEPTNDLDDENTQIIFELLKKTAEQGTAVISVTHDTTAADFAHKIYRMDAGVLTKQEGIKREIA</sequence>
<keyword evidence="2" id="KW-0547">Nucleotide-binding</keyword>
<keyword evidence="3 5" id="KW-0067">ATP-binding</keyword>
<proteinExistence type="predicted"/>
<evidence type="ECO:0000313" key="6">
    <source>
        <dbReference type="Proteomes" id="UP000186015"/>
    </source>
</evidence>
<reference evidence="5 6" key="1">
    <citation type="submission" date="2016-10" db="EMBL/GenBank/DDBJ databases">
        <authorList>
            <person name="de Groot N.N."/>
        </authorList>
    </citation>
    <scope>NUCLEOTIDE SEQUENCE [LARGE SCALE GENOMIC DNA]</scope>
    <source>
        <strain evidence="5 6">KH2T6</strain>
    </source>
</reference>
<dbReference type="Proteomes" id="UP000186015">
    <property type="component" value="Unassembled WGS sequence"/>
</dbReference>
<protein>
    <submittedName>
        <fullName evidence="5">Putative ABC transport system ATP-binding protein</fullName>
    </submittedName>
</protein>
<dbReference type="GO" id="GO:0022857">
    <property type="term" value="F:transmembrane transporter activity"/>
    <property type="evidence" value="ECO:0007669"/>
    <property type="project" value="TreeGrafter"/>
</dbReference>
<dbReference type="InterPro" id="IPR015854">
    <property type="entry name" value="ABC_transpr_LolD-like"/>
</dbReference>
<dbReference type="AlphaFoldDB" id="A0A1H7IWW1"/>